<dbReference type="AlphaFoldDB" id="A0A1C4VPW2"/>
<evidence type="ECO:0000256" key="1">
    <source>
        <dbReference type="SAM" id="MobiDB-lite"/>
    </source>
</evidence>
<feature type="region of interest" description="Disordered" evidence="1">
    <location>
        <begin position="13"/>
        <end position="32"/>
    </location>
</feature>
<organism evidence="2 3">
    <name type="scientific">Micromonospora haikouensis</name>
    <dbReference type="NCBI Taxonomy" id="686309"/>
    <lineage>
        <taxon>Bacteria</taxon>
        <taxon>Bacillati</taxon>
        <taxon>Actinomycetota</taxon>
        <taxon>Actinomycetes</taxon>
        <taxon>Micromonosporales</taxon>
        <taxon>Micromonosporaceae</taxon>
        <taxon>Micromonospora</taxon>
    </lineage>
</organism>
<accession>A0A1C4VPW2</accession>
<reference evidence="2 3" key="1">
    <citation type="submission" date="2016-06" db="EMBL/GenBank/DDBJ databases">
        <authorList>
            <person name="Kjaerup R.B."/>
            <person name="Dalgaard T.S."/>
            <person name="Juul-Madsen H.R."/>
        </authorList>
    </citation>
    <scope>NUCLEOTIDE SEQUENCE [LARGE SCALE GENOMIC DNA]</scope>
    <source>
        <strain evidence="2 3">DSM 45626</strain>
    </source>
</reference>
<evidence type="ECO:0000313" key="3">
    <source>
        <dbReference type="Proteomes" id="UP000199375"/>
    </source>
</evidence>
<evidence type="ECO:0000313" key="2">
    <source>
        <dbReference type="EMBL" id="SCE85980.1"/>
    </source>
</evidence>
<dbReference type="Proteomes" id="UP000199375">
    <property type="component" value="Unassembled WGS sequence"/>
</dbReference>
<sequence length="32" mass="3330">MVAIIADRAGAPKAGKVRVTRLRRSAPPGTGR</sequence>
<name>A0A1C4VPW2_9ACTN</name>
<protein>
    <submittedName>
        <fullName evidence="2">Uncharacterized protein</fullName>
    </submittedName>
</protein>
<dbReference type="EMBL" id="FMCW01000010">
    <property type="protein sequence ID" value="SCE85980.1"/>
    <property type="molecule type" value="Genomic_DNA"/>
</dbReference>
<gene>
    <name evidence="2" type="ORF">GA0070558_110111</name>
</gene>
<feature type="compositionally biased region" description="Basic residues" evidence="1">
    <location>
        <begin position="15"/>
        <end position="24"/>
    </location>
</feature>
<proteinExistence type="predicted"/>